<dbReference type="GO" id="GO:0003677">
    <property type="term" value="F:DNA binding"/>
    <property type="evidence" value="ECO:0007669"/>
    <property type="project" value="UniProtKB-KW"/>
</dbReference>
<dbReference type="PANTHER" id="PTHR30349:SF64">
    <property type="entry name" value="PROPHAGE INTEGRASE INTD-RELATED"/>
    <property type="match status" value="1"/>
</dbReference>
<evidence type="ECO:0000313" key="6">
    <source>
        <dbReference type="EMBL" id="AYQ72500.1"/>
    </source>
</evidence>
<dbReference type="InterPro" id="IPR011010">
    <property type="entry name" value="DNA_brk_join_enz"/>
</dbReference>
<evidence type="ECO:0000256" key="3">
    <source>
        <dbReference type="ARBA" id="ARBA00023125"/>
    </source>
</evidence>
<keyword evidence="2" id="KW-0229">DNA integration</keyword>
<dbReference type="Pfam" id="PF13495">
    <property type="entry name" value="Phage_int_SAM_4"/>
    <property type="match status" value="1"/>
</dbReference>
<dbReference type="InterPro" id="IPR004107">
    <property type="entry name" value="Integrase_SAM-like_N"/>
</dbReference>
<dbReference type="Gene3D" id="1.10.150.130">
    <property type="match status" value="1"/>
</dbReference>
<dbReference type="PANTHER" id="PTHR30349">
    <property type="entry name" value="PHAGE INTEGRASE-RELATED"/>
    <property type="match status" value="1"/>
</dbReference>
<dbReference type="Pfam" id="PF00589">
    <property type="entry name" value="Phage_integrase"/>
    <property type="match status" value="1"/>
</dbReference>
<dbReference type="AlphaFoldDB" id="A0A3G3JW72"/>
<evidence type="ECO:0000256" key="4">
    <source>
        <dbReference type="ARBA" id="ARBA00023172"/>
    </source>
</evidence>
<keyword evidence="4" id="KW-0233">DNA recombination</keyword>
<dbReference type="GO" id="GO:0015074">
    <property type="term" value="P:DNA integration"/>
    <property type="evidence" value="ECO:0007669"/>
    <property type="project" value="UniProtKB-KW"/>
</dbReference>
<dbReference type="Gene3D" id="1.10.443.10">
    <property type="entry name" value="Intergrase catalytic core"/>
    <property type="match status" value="1"/>
</dbReference>
<keyword evidence="7" id="KW-1185">Reference proteome</keyword>
<reference evidence="6 7" key="1">
    <citation type="submission" date="2018-10" db="EMBL/GenBank/DDBJ databases">
        <title>Genome Sequence of Cohnella sp.</title>
        <authorList>
            <person name="Srinivasan S."/>
            <person name="Kim M.K."/>
        </authorList>
    </citation>
    <scope>NUCLEOTIDE SEQUENCE [LARGE SCALE GENOMIC DNA]</scope>
    <source>
        <strain evidence="6 7">18JY8-7</strain>
    </source>
</reference>
<dbReference type="InterPro" id="IPR013762">
    <property type="entry name" value="Integrase-like_cat_sf"/>
</dbReference>
<accession>A0A3G3JW72</accession>
<dbReference type="InterPro" id="IPR050090">
    <property type="entry name" value="Tyrosine_recombinase_XerCD"/>
</dbReference>
<gene>
    <name evidence="6" type="ORF">EAV92_07925</name>
</gene>
<comment type="similarity">
    <text evidence="1">Belongs to the 'phage' integrase family.</text>
</comment>
<organism evidence="6 7">
    <name type="scientific">Cohnella candidum</name>
    <dbReference type="NCBI Taxonomy" id="2674991"/>
    <lineage>
        <taxon>Bacteria</taxon>
        <taxon>Bacillati</taxon>
        <taxon>Bacillota</taxon>
        <taxon>Bacilli</taxon>
        <taxon>Bacillales</taxon>
        <taxon>Paenibacillaceae</taxon>
        <taxon>Cohnella</taxon>
    </lineage>
</organism>
<dbReference type="InterPro" id="IPR002104">
    <property type="entry name" value="Integrase_catalytic"/>
</dbReference>
<dbReference type="KEGG" id="coh:EAV92_07925"/>
<dbReference type="PROSITE" id="PS51898">
    <property type="entry name" value="TYR_RECOMBINASE"/>
    <property type="match status" value="1"/>
</dbReference>
<evidence type="ECO:0000256" key="2">
    <source>
        <dbReference type="ARBA" id="ARBA00022908"/>
    </source>
</evidence>
<dbReference type="EMBL" id="CP033433">
    <property type="protein sequence ID" value="AYQ72500.1"/>
    <property type="molecule type" value="Genomic_DNA"/>
</dbReference>
<proteinExistence type="inferred from homology"/>
<dbReference type="RefSeq" id="WP_123040560.1">
    <property type="nucleotide sequence ID" value="NZ_CP033433.1"/>
</dbReference>
<feature type="domain" description="Tyr recombinase" evidence="5">
    <location>
        <begin position="189"/>
        <end position="363"/>
    </location>
</feature>
<dbReference type="GO" id="GO:0006310">
    <property type="term" value="P:DNA recombination"/>
    <property type="evidence" value="ECO:0007669"/>
    <property type="project" value="UniProtKB-KW"/>
</dbReference>
<dbReference type="SUPFAM" id="SSF56349">
    <property type="entry name" value="DNA breaking-rejoining enzymes"/>
    <property type="match status" value="1"/>
</dbReference>
<dbReference type="Proteomes" id="UP000269097">
    <property type="component" value="Chromosome"/>
</dbReference>
<sequence length="375" mass="43751">MQGMRDEQNGIILERLPDGWLAVTMPYVAEWVDRLRKIPGRKWDAEMKRWRVPDNVESVRWLCHYFREDPVEVMSPSLLESYPEFAKLRSGSDWRSLDRLADRMKRKGYSASTQKAYTGHARRFLEQLAAPFSETMPEHVHQYVKKLMAEDRSHIYVSQALSALKFWLCEVENRIGFSKAWIMPKREKKLPSVLSMQEVTRLLGAIQNVKHRTILTLVYSVGLRIGEVVKLKRQDIDPARKTIHIRQGKGRKDRYTVLSAQAYRLLEKYLKMVRVEDYLFPSGDDLGKPINVRTIQLVFYRARRAAGILKPATVHTLRHSFATHLLEEGTDLRYIQELLGHASSKTTEIYTHVSIKDIRRIKSPLDRMMESGDEE</sequence>
<evidence type="ECO:0000313" key="7">
    <source>
        <dbReference type="Proteomes" id="UP000269097"/>
    </source>
</evidence>
<keyword evidence="3" id="KW-0238">DNA-binding</keyword>
<name>A0A3G3JW72_9BACL</name>
<protein>
    <submittedName>
        <fullName evidence="6">Integrase</fullName>
    </submittedName>
</protein>
<dbReference type="InterPro" id="IPR010998">
    <property type="entry name" value="Integrase_recombinase_N"/>
</dbReference>
<evidence type="ECO:0000259" key="5">
    <source>
        <dbReference type="PROSITE" id="PS51898"/>
    </source>
</evidence>
<evidence type="ECO:0000256" key="1">
    <source>
        <dbReference type="ARBA" id="ARBA00008857"/>
    </source>
</evidence>